<keyword evidence="3 8" id="KW-0813">Transport</keyword>
<dbReference type="Gene3D" id="1.10.3720.10">
    <property type="entry name" value="MetI-like"/>
    <property type="match status" value="1"/>
</dbReference>
<evidence type="ECO:0000256" key="5">
    <source>
        <dbReference type="ARBA" id="ARBA00022692"/>
    </source>
</evidence>
<keyword evidence="6 8" id="KW-1133">Transmembrane helix</keyword>
<dbReference type="PROSITE" id="PS50928">
    <property type="entry name" value="ABC_TM1"/>
    <property type="match status" value="1"/>
</dbReference>
<dbReference type="CDD" id="cd06261">
    <property type="entry name" value="TM_PBP2"/>
    <property type="match status" value="1"/>
</dbReference>
<dbReference type="AlphaFoldDB" id="K0Q5F5"/>
<feature type="transmembrane region" description="Helical" evidence="8">
    <location>
        <begin position="20"/>
        <end position="41"/>
    </location>
</feature>
<evidence type="ECO:0000256" key="6">
    <source>
        <dbReference type="ARBA" id="ARBA00022989"/>
    </source>
</evidence>
<dbReference type="InterPro" id="IPR051789">
    <property type="entry name" value="Bact_Polyamine_Transport"/>
</dbReference>
<dbReference type="GO" id="GO:0055085">
    <property type="term" value="P:transmembrane transport"/>
    <property type="evidence" value="ECO:0007669"/>
    <property type="project" value="InterPro"/>
</dbReference>
<feature type="transmembrane region" description="Helical" evidence="8">
    <location>
        <begin position="108"/>
        <end position="129"/>
    </location>
</feature>
<organism evidence="10 11">
    <name type="scientific">Rhizobium mesoamericanum STM3625</name>
    <dbReference type="NCBI Taxonomy" id="1211777"/>
    <lineage>
        <taxon>Bacteria</taxon>
        <taxon>Pseudomonadati</taxon>
        <taxon>Pseudomonadota</taxon>
        <taxon>Alphaproteobacteria</taxon>
        <taxon>Hyphomicrobiales</taxon>
        <taxon>Rhizobiaceae</taxon>
        <taxon>Rhizobium/Agrobacterium group</taxon>
        <taxon>Rhizobium</taxon>
    </lineage>
</organism>
<dbReference type="SUPFAM" id="SSF161098">
    <property type="entry name" value="MetI-like"/>
    <property type="match status" value="1"/>
</dbReference>
<evidence type="ECO:0000256" key="4">
    <source>
        <dbReference type="ARBA" id="ARBA00022475"/>
    </source>
</evidence>
<dbReference type="InterPro" id="IPR035906">
    <property type="entry name" value="MetI-like_sf"/>
</dbReference>
<keyword evidence="4" id="KW-1003">Cell membrane</keyword>
<keyword evidence="5 8" id="KW-0812">Transmembrane</keyword>
<gene>
    <name evidence="10" type="primary">potC</name>
    <name evidence="10" type="ORF">BN77_p2150056</name>
</gene>
<evidence type="ECO:0000256" key="3">
    <source>
        <dbReference type="ARBA" id="ARBA00022448"/>
    </source>
</evidence>
<dbReference type="Proteomes" id="UP000009319">
    <property type="component" value="Unassembled WGS sequence"/>
</dbReference>
<evidence type="ECO:0000313" key="10">
    <source>
        <dbReference type="EMBL" id="CCM80022.1"/>
    </source>
</evidence>
<evidence type="ECO:0000256" key="8">
    <source>
        <dbReference type="RuleBase" id="RU363032"/>
    </source>
</evidence>
<protein>
    <submittedName>
        <fullName evidence="10">Polyamine transporter subunit membrane component of ABC superfamily</fullName>
    </submittedName>
</protein>
<evidence type="ECO:0000256" key="7">
    <source>
        <dbReference type="ARBA" id="ARBA00023136"/>
    </source>
</evidence>
<evidence type="ECO:0000313" key="11">
    <source>
        <dbReference type="Proteomes" id="UP000009319"/>
    </source>
</evidence>
<dbReference type="PANTHER" id="PTHR43848:SF2">
    <property type="entry name" value="PUTRESCINE TRANSPORT SYSTEM PERMEASE PROTEIN POTI"/>
    <property type="match status" value="1"/>
</dbReference>
<proteinExistence type="inferred from homology"/>
<name>K0Q5F5_9HYPH</name>
<keyword evidence="11" id="KW-1185">Reference proteome</keyword>
<dbReference type="GO" id="GO:0005886">
    <property type="term" value="C:plasma membrane"/>
    <property type="evidence" value="ECO:0007669"/>
    <property type="project" value="UniProtKB-SubCell"/>
</dbReference>
<dbReference type="Pfam" id="PF00528">
    <property type="entry name" value="BPD_transp_1"/>
    <property type="match status" value="1"/>
</dbReference>
<evidence type="ECO:0000259" key="9">
    <source>
        <dbReference type="PROSITE" id="PS50928"/>
    </source>
</evidence>
<dbReference type="EMBL" id="CANI01000078">
    <property type="protein sequence ID" value="CCM80022.1"/>
    <property type="molecule type" value="Genomic_DNA"/>
</dbReference>
<dbReference type="STRING" id="1211777.BN77_p2150056"/>
<evidence type="ECO:0000256" key="1">
    <source>
        <dbReference type="ARBA" id="ARBA00004651"/>
    </source>
</evidence>
<feature type="domain" description="ABC transmembrane type-1" evidence="9">
    <location>
        <begin position="71"/>
        <end position="259"/>
    </location>
</feature>
<reference evidence="10 11" key="1">
    <citation type="journal article" date="2013" name="Genome Announc.">
        <title>Draft Genome Sequence of Rhizobium mesoamericanum STM3625, a Nitrogen-Fixing Symbiont of Mimosa pudica Isolated in French Guiana (South America).</title>
        <authorList>
            <person name="Moulin L."/>
            <person name="Mornico D."/>
            <person name="Melkonian R."/>
            <person name="Klonowska A."/>
        </authorList>
    </citation>
    <scope>NUCLEOTIDE SEQUENCE [LARGE SCALE GENOMIC DNA]</scope>
    <source>
        <strain evidence="10 11">STM3625</strain>
    </source>
</reference>
<dbReference type="eggNOG" id="COG1177">
    <property type="taxonomic scope" value="Bacteria"/>
</dbReference>
<dbReference type="HOGENOM" id="CLU_016047_3_0_5"/>
<evidence type="ECO:0000256" key="2">
    <source>
        <dbReference type="ARBA" id="ARBA00007069"/>
    </source>
</evidence>
<feature type="transmembrane region" description="Helical" evidence="8">
    <location>
        <begin position="71"/>
        <end position="96"/>
    </location>
</feature>
<comment type="caution">
    <text evidence="10">The sequence shown here is derived from an EMBL/GenBank/DDBJ whole genome shotgun (WGS) entry which is preliminary data.</text>
</comment>
<accession>K0Q5F5</accession>
<dbReference type="InterPro" id="IPR000515">
    <property type="entry name" value="MetI-like"/>
</dbReference>
<keyword evidence="7 8" id="KW-0472">Membrane</keyword>
<feature type="transmembrane region" description="Helical" evidence="8">
    <location>
        <begin position="135"/>
        <end position="156"/>
    </location>
</feature>
<comment type="subcellular location">
    <subcellularLocation>
        <location evidence="1 8">Cell membrane</location>
        <topology evidence="1 8">Multi-pass membrane protein</topology>
    </subcellularLocation>
</comment>
<sequence length="270" mass="29325">MSGTSRRSRRLRNKNRLLFIHLGATLAFLYVPILILVVLSFNSSGLPTVWGGFSLQWYVKLANDQNIIRPMIHTLIVGGTAALLSTIIGTMLALGVERMRPSVLLDGLLLTPMVIPDIVLAISLLSFFVLVNLTLGLHTIVISHVVFCIAFVTAIVRARLDGFDSSLLEASTDLGAGSFTTFRRVTLPLIMPGIVAGALLSFTMSFDEYMIASFTAGSSSASETLPMHIYSMLRFGVKPDINALAALTLAISFLLVFAAQRFNKGVFEDL</sequence>
<dbReference type="PANTHER" id="PTHR43848">
    <property type="entry name" value="PUTRESCINE TRANSPORT SYSTEM PERMEASE PROTEIN POTI"/>
    <property type="match status" value="1"/>
</dbReference>
<feature type="transmembrane region" description="Helical" evidence="8">
    <location>
        <begin position="241"/>
        <end position="259"/>
    </location>
</feature>
<feature type="transmembrane region" description="Helical" evidence="8">
    <location>
        <begin position="185"/>
        <end position="206"/>
    </location>
</feature>
<comment type="similarity">
    <text evidence="2">Belongs to the binding-protein-dependent transport system permease family. CysTW subfamily.</text>
</comment>